<sequence length="167" mass="18748">MPVTDSCAGCGFTYDLRRAASAGDDICAGAAEVVAFLCNNDVDVRRRARPEVWSPLEYACHLRDVLLVQRERVLAARRVNGADCASMGRDERAEHDGYNEQDPTRVARQLTDAATLFSNALVRLSASDWDRTVVYHYPETGPRSLRWVAVHTAHEMQHHLGDIRRQL</sequence>
<dbReference type="Gene3D" id="1.20.120.450">
    <property type="entry name" value="dinb family like domain"/>
    <property type="match status" value="1"/>
</dbReference>
<organism evidence="2 3">
    <name type="scientific">Mycobacterium mantenii</name>
    <dbReference type="NCBI Taxonomy" id="560555"/>
    <lineage>
        <taxon>Bacteria</taxon>
        <taxon>Bacillati</taxon>
        <taxon>Actinomycetota</taxon>
        <taxon>Actinomycetes</taxon>
        <taxon>Mycobacteriales</taxon>
        <taxon>Mycobacteriaceae</taxon>
        <taxon>Mycobacterium</taxon>
        <taxon>Mycobacterium avium complex (MAC)</taxon>
    </lineage>
</organism>
<dbReference type="RefSeq" id="WP_083095126.1">
    <property type="nucleotide sequence ID" value="NZ_AP022590.1"/>
</dbReference>
<evidence type="ECO:0000313" key="2">
    <source>
        <dbReference type="EMBL" id="ORB06005.1"/>
    </source>
</evidence>
<dbReference type="EMBL" id="MVHW01000011">
    <property type="protein sequence ID" value="ORB06005.1"/>
    <property type="molecule type" value="Genomic_DNA"/>
</dbReference>
<dbReference type="InterPro" id="IPR024775">
    <property type="entry name" value="DinB-like"/>
</dbReference>
<accession>A0A1X0FWM8</accession>
<gene>
    <name evidence="2" type="ORF">BST30_12215</name>
</gene>
<dbReference type="InterPro" id="IPR034660">
    <property type="entry name" value="DinB/YfiT-like"/>
</dbReference>
<evidence type="ECO:0000259" key="1">
    <source>
        <dbReference type="Pfam" id="PF12867"/>
    </source>
</evidence>
<dbReference type="AlphaFoldDB" id="A0A1X0FWM8"/>
<dbReference type="STRING" id="560555.BST30_12215"/>
<dbReference type="SUPFAM" id="SSF109854">
    <property type="entry name" value="DinB/YfiT-like putative metalloenzymes"/>
    <property type="match status" value="1"/>
</dbReference>
<dbReference type="Pfam" id="PF12867">
    <property type="entry name" value="DinB_2"/>
    <property type="match status" value="1"/>
</dbReference>
<reference evidence="2 3" key="1">
    <citation type="submission" date="2017-02" db="EMBL/GenBank/DDBJ databases">
        <title>The new phylogeny of genus Mycobacterium.</title>
        <authorList>
            <person name="Tortoli E."/>
            <person name="Trovato A."/>
            <person name="Cirillo D.M."/>
        </authorList>
    </citation>
    <scope>NUCLEOTIDE SEQUENCE [LARGE SCALE GENOMIC DNA]</scope>
    <source>
        <strain evidence="2 3">DSM 45255</strain>
    </source>
</reference>
<name>A0A1X0FWM8_MYCNT</name>
<comment type="caution">
    <text evidence="2">The sequence shown here is derived from an EMBL/GenBank/DDBJ whole genome shotgun (WGS) entry which is preliminary data.</text>
</comment>
<proteinExistence type="predicted"/>
<evidence type="ECO:0000313" key="3">
    <source>
        <dbReference type="Proteomes" id="UP000192760"/>
    </source>
</evidence>
<protein>
    <recommendedName>
        <fullName evidence="1">DinB-like domain-containing protein</fullName>
    </recommendedName>
</protein>
<dbReference type="Proteomes" id="UP000192760">
    <property type="component" value="Unassembled WGS sequence"/>
</dbReference>
<feature type="domain" description="DinB-like" evidence="1">
    <location>
        <begin position="43"/>
        <end position="163"/>
    </location>
</feature>